<gene>
    <name evidence="1" type="ORF">ABDK96_11590</name>
</gene>
<dbReference type="Pfam" id="PF21172">
    <property type="entry name" value="CueP"/>
    <property type="match status" value="1"/>
</dbReference>
<proteinExistence type="predicted"/>
<organism evidence="1 2">
    <name type="scientific">Citricoccus nitrophenolicus</name>
    <dbReference type="NCBI Taxonomy" id="863575"/>
    <lineage>
        <taxon>Bacteria</taxon>
        <taxon>Bacillati</taxon>
        <taxon>Actinomycetota</taxon>
        <taxon>Actinomycetes</taxon>
        <taxon>Micrococcales</taxon>
        <taxon>Micrococcaceae</taxon>
        <taxon>Citricoccus</taxon>
    </lineage>
</organism>
<evidence type="ECO:0000313" key="1">
    <source>
        <dbReference type="EMBL" id="MEO9248325.1"/>
    </source>
</evidence>
<name>A0ABV0IJJ3_9MICC</name>
<sequence length="201" mass="20875">MTSLSRRTIISGGLGLFGSTVLVACSPTIPDTGSVGTADALEPRARQLLAAHGIQASTAEDAVTALDQVSQRRPLALTGSVGYDQVAFADDSDQVTVPLTGGQFYLSMAPYRTQTHECYYHNLGGCQGELTDTPIHVTVTTDSGTTLLDEDATTGANGFTGLWIPRDHTGTVTITAADTTASTLFNSGPDGPTCLTTLHLA</sequence>
<keyword evidence="2" id="KW-1185">Reference proteome</keyword>
<accession>A0ABV0IJJ3</accession>
<dbReference type="Proteomes" id="UP001484097">
    <property type="component" value="Unassembled WGS sequence"/>
</dbReference>
<protein>
    <submittedName>
        <fullName evidence="1">CueP family metal-binding protein</fullName>
    </submittedName>
</protein>
<dbReference type="RefSeq" id="WP_347920940.1">
    <property type="nucleotide sequence ID" value="NZ_JBDXMX010000004.1"/>
</dbReference>
<dbReference type="NCBIfam" id="NF038094">
    <property type="entry name" value="CueP_fam"/>
    <property type="match status" value="1"/>
</dbReference>
<dbReference type="InterPro" id="IPR047808">
    <property type="entry name" value="CueP-like"/>
</dbReference>
<dbReference type="EMBL" id="JBDXMX010000004">
    <property type="protein sequence ID" value="MEO9248325.1"/>
    <property type="molecule type" value="Genomic_DNA"/>
</dbReference>
<reference evidence="1 2" key="1">
    <citation type="submission" date="2024-05" db="EMBL/GenBank/DDBJ databases">
        <authorList>
            <person name="Yi C."/>
        </authorList>
    </citation>
    <scope>NUCLEOTIDE SEQUENCE [LARGE SCALE GENOMIC DNA]</scope>
    <source>
        <strain evidence="1 2">XS13</strain>
    </source>
</reference>
<evidence type="ECO:0000313" key="2">
    <source>
        <dbReference type="Proteomes" id="UP001484097"/>
    </source>
</evidence>
<dbReference type="Gene3D" id="2.60.40.3700">
    <property type="match status" value="1"/>
</dbReference>
<comment type="caution">
    <text evidence="1">The sequence shown here is derived from an EMBL/GenBank/DDBJ whole genome shotgun (WGS) entry which is preliminary data.</text>
</comment>
<dbReference type="PROSITE" id="PS51257">
    <property type="entry name" value="PROKAR_LIPOPROTEIN"/>
    <property type="match status" value="1"/>
</dbReference>